<dbReference type="EMBL" id="LGCM01000011">
    <property type="protein sequence ID" value="KPL90492.1"/>
    <property type="molecule type" value="Genomic_DNA"/>
</dbReference>
<accession>A0A0P6Y3J7</accession>
<dbReference type="OrthoDB" id="3435185at2"/>
<evidence type="ECO:0000259" key="1">
    <source>
        <dbReference type="Pfam" id="PF00266"/>
    </source>
</evidence>
<name>A0A0P6Y3J7_9CHLR</name>
<dbReference type="InterPro" id="IPR015422">
    <property type="entry name" value="PyrdxlP-dep_Trfase_small"/>
</dbReference>
<feature type="domain" description="Aminotransferase class V" evidence="1">
    <location>
        <begin position="53"/>
        <end position="468"/>
    </location>
</feature>
<organism evidence="2 3">
    <name type="scientific">Levilinea saccharolytica</name>
    <dbReference type="NCBI Taxonomy" id="229921"/>
    <lineage>
        <taxon>Bacteria</taxon>
        <taxon>Bacillati</taxon>
        <taxon>Chloroflexota</taxon>
        <taxon>Anaerolineae</taxon>
        <taxon>Anaerolineales</taxon>
        <taxon>Anaerolineaceae</taxon>
        <taxon>Levilinea</taxon>
    </lineage>
</organism>
<dbReference type="SUPFAM" id="SSF53383">
    <property type="entry name" value="PLP-dependent transferases"/>
    <property type="match status" value="1"/>
</dbReference>
<evidence type="ECO:0000313" key="2">
    <source>
        <dbReference type="EMBL" id="KPL90492.1"/>
    </source>
</evidence>
<dbReference type="AlphaFoldDB" id="A0A0P6Y3J7"/>
<dbReference type="Pfam" id="PF00266">
    <property type="entry name" value="Aminotran_5"/>
    <property type="match status" value="1"/>
</dbReference>
<protein>
    <recommendedName>
        <fullName evidence="1">Aminotransferase class V domain-containing protein</fullName>
    </recommendedName>
</protein>
<dbReference type="RefSeq" id="WP_082142718.1">
    <property type="nucleotide sequence ID" value="NZ_DF967974.1"/>
</dbReference>
<dbReference type="Proteomes" id="UP000050501">
    <property type="component" value="Unassembled WGS sequence"/>
</dbReference>
<gene>
    <name evidence="2" type="ORF">ADN01_02430</name>
</gene>
<dbReference type="InterPro" id="IPR015421">
    <property type="entry name" value="PyrdxlP-dep_Trfase_major"/>
</dbReference>
<dbReference type="PATRIC" id="fig|229921.5.peg.2414"/>
<keyword evidence="3" id="KW-1185">Reference proteome</keyword>
<evidence type="ECO:0000313" key="3">
    <source>
        <dbReference type="Proteomes" id="UP000050501"/>
    </source>
</evidence>
<proteinExistence type="predicted"/>
<dbReference type="InterPro" id="IPR015424">
    <property type="entry name" value="PyrdxlP-dep_Trfase"/>
</dbReference>
<sequence length="483" mass="53029">MTSSSDCQSSLSVEACSQAKAEFLRDFPQFASTHVLDELRAVEYARLDRLGHIYLDYTGGGLYADSQVQAHKDLLLSHVFGNPHSSNPTSLSMTHHVEQARAYVLEFFNADPQEYVCIFTQNASGALRIVGESYPFAPGGHYMLSFDNHNSVNGIREFARTKGAQVTYIPVLPPDLRMDEQRLLEGLEMPGGEGRRLLAYPAQSNFSGVQHPLEWIALAQSKGWDVLLDAAAFVPSNRLDLSQVHPDFVSMSFYKVFGYPTGVGALIARRQALTKLHRPWFAGGTITVASVQGDRFFLHEGAEAFEDGTLDYLSLPAVEIGLRHIASIGYDTIHTRVACLTQWLLQQLTALRHSNGTPMVKIYGPVAGEQRGGTIALNFFDPCGHFVDHRRVEACANQVNISLRTGCFCNPGGGEVALGLSANELTTCFTGHQRMTIDDFRRCIDDHSTGAVRVSVGLASTFEDVYALIAFARGLTDRTADCV</sequence>
<dbReference type="Gene3D" id="3.40.640.10">
    <property type="entry name" value="Type I PLP-dependent aspartate aminotransferase-like (Major domain)"/>
    <property type="match status" value="1"/>
</dbReference>
<dbReference type="PANTHER" id="PTHR14237">
    <property type="entry name" value="MOLYBDOPTERIN COFACTOR SULFURASE MOSC"/>
    <property type="match status" value="1"/>
</dbReference>
<comment type="caution">
    <text evidence="2">The sequence shown here is derived from an EMBL/GenBank/DDBJ whole genome shotgun (WGS) entry which is preliminary data.</text>
</comment>
<dbReference type="PANTHER" id="PTHR14237:SF19">
    <property type="entry name" value="MITOCHONDRIAL AMIDOXIME REDUCING COMPONENT 1"/>
    <property type="match status" value="1"/>
</dbReference>
<dbReference type="Gene3D" id="3.90.1150.10">
    <property type="entry name" value="Aspartate Aminotransferase, domain 1"/>
    <property type="match status" value="1"/>
</dbReference>
<dbReference type="InterPro" id="IPR000192">
    <property type="entry name" value="Aminotrans_V_dom"/>
</dbReference>
<reference evidence="2 3" key="1">
    <citation type="submission" date="2015-07" db="EMBL/GenBank/DDBJ databases">
        <title>Genome sequence of Levilinea saccharolytica DSM 16555.</title>
        <authorList>
            <person name="Hemp J."/>
            <person name="Ward L.M."/>
            <person name="Pace L.A."/>
            <person name="Fischer W.W."/>
        </authorList>
    </citation>
    <scope>NUCLEOTIDE SEQUENCE [LARGE SCALE GENOMIC DNA]</scope>
    <source>
        <strain evidence="2 3">KIBI-1</strain>
    </source>
</reference>
<dbReference type="STRING" id="229921.ADN01_02430"/>